<sequence>MLFPLALKLGIKASQAGEQNTDVIGRVVCKNKEEIKDVQGVPTKFMELTLEDTNEKQVGCTLWGKHIERVNEVLRHGSEPIILILQMVFPRKY</sequence>
<dbReference type="EMBL" id="OOIL02000516">
    <property type="protein sequence ID" value="VFQ66109.1"/>
    <property type="molecule type" value="Genomic_DNA"/>
</dbReference>
<dbReference type="InterPro" id="IPR012340">
    <property type="entry name" value="NA-bd_OB-fold"/>
</dbReference>
<organism evidence="1 2">
    <name type="scientific">Cuscuta campestris</name>
    <dbReference type="NCBI Taxonomy" id="132261"/>
    <lineage>
        <taxon>Eukaryota</taxon>
        <taxon>Viridiplantae</taxon>
        <taxon>Streptophyta</taxon>
        <taxon>Embryophyta</taxon>
        <taxon>Tracheophyta</taxon>
        <taxon>Spermatophyta</taxon>
        <taxon>Magnoliopsida</taxon>
        <taxon>eudicotyledons</taxon>
        <taxon>Gunneridae</taxon>
        <taxon>Pentapetalae</taxon>
        <taxon>asterids</taxon>
        <taxon>lamiids</taxon>
        <taxon>Solanales</taxon>
        <taxon>Convolvulaceae</taxon>
        <taxon>Cuscuteae</taxon>
        <taxon>Cuscuta</taxon>
        <taxon>Cuscuta subgen. Grammica</taxon>
        <taxon>Cuscuta sect. Cleistogrammica</taxon>
    </lineage>
</organism>
<keyword evidence="2" id="KW-1185">Reference proteome</keyword>
<dbReference type="Gene3D" id="2.40.50.140">
    <property type="entry name" value="Nucleic acid-binding proteins"/>
    <property type="match status" value="1"/>
</dbReference>
<dbReference type="SUPFAM" id="SSF50249">
    <property type="entry name" value="Nucleic acid-binding proteins"/>
    <property type="match status" value="1"/>
</dbReference>
<proteinExistence type="predicted"/>
<dbReference type="AlphaFoldDB" id="A0A484KSH2"/>
<dbReference type="Proteomes" id="UP000595140">
    <property type="component" value="Unassembled WGS sequence"/>
</dbReference>
<evidence type="ECO:0000313" key="1">
    <source>
        <dbReference type="EMBL" id="VFQ66109.1"/>
    </source>
</evidence>
<gene>
    <name evidence="1" type="ORF">CCAM_LOCUS7885</name>
</gene>
<protein>
    <recommendedName>
        <fullName evidence="3">OB domain-containing protein</fullName>
    </recommendedName>
</protein>
<evidence type="ECO:0000313" key="2">
    <source>
        <dbReference type="Proteomes" id="UP000595140"/>
    </source>
</evidence>
<name>A0A484KSH2_9ASTE</name>
<evidence type="ECO:0008006" key="3">
    <source>
        <dbReference type="Google" id="ProtNLM"/>
    </source>
</evidence>
<reference evidence="1 2" key="1">
    <citation type="submission" date="2018-04" db="EMBL/GenBank/DDBJ databases">
        <authorList>
            <person name="Vogel A."/>
        </authorList>
    </citation>
    <scope>NUCLEOTIDE SEQUENCE [LARGE SCALE GENOMIC DNA]</scope>
</reference>
<dbReference type="OrthoDB" id="914072at2759"/>
<accession>A0A484KSH2</accession>